<feature type="domain" description="Secretion system C-terminal sorting" evidence="1">
    <location>
        <begin position="1190"/>
        <end position="1264"/>
    </location>
</feature>
<reference evidence="2 3" key="1">
    <citation type="submission" date="2023-12" db="EMBL/GenBank/DDBJ databases">
        <title>Novel species of the genus Arcicella isolated from rivers.</title>
        <authorList>
            <person name="Lu H."/>
        </authorList>
    </citation>
    <scope>NUCLEOTIDE SEQUENCE [LARGE SCALE GENOMIC DNA]</scope>
    <source>
        <strain evidence="2 3">LMG 21963</strain>
    </source>
</reference>
<protein>
    <submittedName>
        <fullName evidence="2">T9SS type A sorting domain-containing protein</fullName>
    </submittedName>
</protein>
<evidence type="ECO:0000313" key="3">
    <source>
        <dbReference type="Proteomes" id="UP001304671"/>
    </source>
</evidence>
<sequence length="1266" mass="135848">MLRNTLVFTCLLFFIFNVKWGGDVNAQSCVLTPNNSSSNPTLSGNFNWLSPSFGIKWADNNININPITSPFFQSNNANLNYIVFGQNYSYNDGWELLQKNVSLGDANGASISHPYMIFYNRFTGLLRAFLSVNTRGNAYQRANVELYFSNNGVSTGALSTVGYPVALDKVSNKSLHSIVNAKNTPGDWFVAEFPISYDPCTCMNYSELIFKISSTQESKLTGTIVSNGTLVAQDIAPPQDKSVTLGNISVSDVTKLAKNAMETYNSLDKFKTSMLETHDSKWEKIAVDIIARPNPKTGSLQGVISTLKATDPSKSKLETLVSDAKVLGFLKTGLNALPYVGLALSAIDFFTGGGQAAGPQEVKITPMAIKMNSELTGTIVKTDPWSDIIIANPGSNQTSLNSQPSPIIAARKPIYNNTMGVVNLLHTPIVAYRKKSRTGHFLVRQNTYDTRGGKVTTDPYVDYRRTIVDYDFKITNWLSMSNIMVNPAHKMVIQDIKGAIVIEGQISDTDLLKNGLGTGNLQFDYFDSAEKTYGFRTEYADLGCLSRTVAKTSDIWSQGTDGTLSPLRPIDIGTSDIPSGSAKMERADGQMPFRGWEVDKAGIEAQKNRVFIKLIINFKRTDDPNAQNVLWVGKFPVELVERNATTDSPYGYDLNNPELGWNTTSDGCSREFGSSVFGEDNQVFIPATAEQVNVYCSSTQYINNSNASGRVSAEIFQDWGTCTSPTPSITSNPTSISAGQSATLTATGCSGTITWNDGTTGSSKTVNSAGTYNATCTNSGCSASSNGSITISSATVTSCNYSEGQLLTDWFGEIVRAYKCGTKWYAKSDAGSFKPKSWLEATGRFSTSETNCFEQEDPRPAGCAATCTSPTPSITANLTSISAGQSAILTATGCSGTITWNDGTTGSSKTVNSTGTYNATCTNSGCSASSAGSITISSATVTSCNYSEGQLLTDWFGEIVRAYKCGTKWYAMADGGLFKPKSWLEATGRFSTSETNCFEQEDPRPAGCAATCTSPTPSITANLTSISAGQSSTLTATGCSGTITWNDGSTGSSKTVNSTGTYTATCSNSGCSASSAGSITISSATATSCNYTEGQLLTDWFGEIVRAYKCGTKWYAKSDAGSFKPKSWLEGTGRFSTSETNCFEQEDPRLAGCATGNSISINNPSSRKAIISETLDAYQNKEASDRLIVSPNPTDGKVKAEFSIAEAQAIRLSVIDIQGKIISIHDKDADIGYNVLELDLQHLASGTYLIQLHLGNKQLVTKIIKL</sequence>
<dbReference type="RefSeq" id="WP_323252186.1">
    <property type="nucleotide sequence ID" value="NZ_JAYFUL010000043.1"/>
</dbReference>
<dbReference type="NCBIfam" id="TIGR04183">
    <property type="entry name" value="Por_Secre_tail"/>
    <property type="match status" value="1"/>
</dbReference>
<dbReference type="EMBL" id="JAYFUL010000043">
    <property type="protein sequence ID" value="MEA5260040.1"/>
    <property type="molecule type" value="Genomic_DNA"/>
</dbReference>
<comment type="caution">
    <text evidence="2">The sequence shown here is derived from an EMBL/GenBank/DDBJ whole genome shotgun (WGS) entry which is preliminary data.</text>
</comment>
<name>A0ABU5QSF7_9BACT</name>
<keyword evidence="3" id="KW-1185">Reference proteome</keyword>
<dbReference type="Pfam" id="PF18962">
    <property type="entry name" value="Por_Secre_tail"/>
    <property type="match status" value="1"/>
</dbReference>
<gene>
    <name evidence="2" type="ORF">VB264_19740</name>
</gene>
<accession>A0ABU5QSF7</accession>
<dbReference type="Proteomes" id="UP001304671">
    <property type="component" value="Unassembled WGS sequence"/>
</dbReference>
<proteinExistence type="predicted"/>
<organism evidence="2 3">
    <name type="scientific">Arcicella aquatica</name>
    <dbReference type="NCBI Taxonomy" id="217141"/>
    <lineage>
        <taxon>Bacteria</taxon>
        <taxon>Pseudomonadati</taxon>
        <taxon>Bacteroidota</taxon>
        <taxon>Cytophagia</taxon>
        <taxon>Cytophagales</taxon>
        <taxon>Flectobacillaceae</taxon>
        <taxon>Arcicella</taxon>
    </lineage>
</organism>
<evidence type="ECO:0000313" key="2">
    <source>
        <dbReference type="EMBL" id="MEA5260040.1"/>
    </source>
</evidence>
<evidence type="ECO:0000259" key="1">
    <source>
        <dbReference type="Pfam" id="PF18962"/>
    </source>
</evidence>
<dbReference type="InterPro" id="IPR026444">
    <property type="entry name" value="Secre_tail"/>
</dbReference>